<evidence type="ECO:0000256" key="1">
    <source>
        <dbReference type="SAM" id="MobiDB-lite"/>
    </source>
</evidence>
<protein>
    <submittedName>
        <fullName evidence="2">Uncharacterized protein</fullName>
    </submittedName>
</protein>
<gene>
    <name evidence="2" type="ORF">NLS_LOCUS413</name>
</gene>
<evidence type="ECO:0000313" key="3">
    <source>
        <dbReference type="Proteomes" id="UP000277928"/>
    </source>
</evidence>
<reference evidence="2 3" key="1">
    <citation type="submission" date="2018-08" db="EMBL/GenBank/DDBJ databases">
        <authorList>
            <person name="Laetsch R D."/>
            <person name="Stevens L."/>
            <person name="Kumar S."/>
            <person name="Blaxter L. M."/>
        </authorList>
    </citation>
    <scope>NUCLEOTIDE SEQUENCE [LARGE SCALE GENOMIC DNA]</scope>
</reference>
<keyword evidence="3" id="KW-1185">Reference proteome</keyword>
<sequence>MLKFFLIECASYEYAIVKYCTKLIECRMRRITNYQQHLEGERAANDASCSMDGSIRLLKNLVIQKEIDYTLCVAHENSVVDKTRRNAFQMRCNHLPSKKRSVEGKNWAEEDEMNKECSKYFECCPSATQCQQTISQLQYATSIMRKHLEISGKILKCHIKLGRLLLWTLRHSGSGLSPKYMKNIAAPSMHGNVADGEEGFGDDIKFSDKAIVRENAHPVESVPDGSKKMKRKPHHSKANYKIQCEYFLKSIIAKLLMKLNVSNSTGGKYSMGEPGSMNVRMERATKTLLIHCLDLLTLLNNREIECNITPPSGSQAVNKDLMGNFDWEMQIPELTHSKPVNMGVYGNPFITDTIKKTFQTVESSKLRNDSGKARIAGSGEVRMWTSTTRSISNEALKSFVSKDYLEAKGNKPREKGAQALDIYAEEIVDGIDKGKELKGSSMAAERNNPSSFTSREEPSPKAERSTSAKNAEKTTRRKLPKAMIGASDGRRLKHLKKYGLKFRPTTFPSTSRTTTASARYPSNFFAKYSEIFTPKDVLLQDENKRRNLLRPFHKFRRNEHDIFRDDTAISHNSIISSNDFFAELLKRTDSQWSISGSEAFPLNPYSVATAQSTSKAMKFIKSKSPKHNIAKFTMAERKRFSRGNYRGIGSGEEWERNMLAEERENRIVKKFSDYRAGSDPTNEANISNNGIWTVIPTWTTAKIKSDDNSKFMLGKASIKSSLKELKRINIELKERRLKRGEISSRIRN</sequence>
<name>A0A3P6SFR6_LITSI</name>
<organism evidence="2 3">
    <name type="scientific">Litomosoides sigmodontis</name>
    <name type="common">Filarial nematode worm</name>
    <dbReference type="NCBI Taxonomy" id="42156"/>
    <lineage>
        <taxon>Eukaryota</taxon>
        <taxon>Metazoa</taxon>
        <taxon>Ecdysozoa</taxon>
        <taxon>Nematoda</taxon>
        <taxon>Chromadorea</taxon>
        <taxon>Rhabditida</taxon>
        <taxon>Spirurina</taxon>
        <taxon>Spiruromorpha</taxon>
        <taxon>Filarioidea</taxon>
        <taxon>Onchocercidae</taxon>
        <taxon>Litomosoides</taxon>
    </lineage>
</organism>
<proteinExistence type="predicted"/>
<accession>A0A3P6SFR6</accession>
<dbReference type="AlphaFoldDB" id="A0A3P6SFR6"/>
<dbReference type="EMBL" id="UYRX01000010">
    <property type="protein sequence ID" value="VDK68403.1"/>
    <property type="molecule type" value="Genomic_DNA"/>
</dbReference>
<feature type="region of interest" description="Disordered" evidence="1">
    <location>
        <begin position="438"/>
        <end position="480"/>
    </location>
</feature>
<dbReference type="OrthoDB" id="10584896at2759"/>
<dbReference type="Proteomes" id="UP000277928">
    <property type="component" value="Unassembled WGS sequence"/>
</dbReference>
<feature type="compositionally biased region" description="Basic and acidic residues" evidence="1">
    <location>
        <begin position="454"/>
        <end position="474"/>
    </location>
</feature>
<evidence type="ECO:0000313" key="2">
    <source>
        <dbReference type="EMBL" id="VDK68403.1"/>
    </source>
</evidence>